<gene>
    <name evidence="2" type="ORF">ACFQV2_13095</name>
</gene>
<sequence length="50" mass="5433">MTERSRRWLRITGAAAALLVVLVVVVLLVSGGEHGPWQHFSTALIPVVEP</sequence>
<protein>
    <submittedName>
        <fullName evidence="2">Uncharacterized protein</fullName>
    </submittedName>
</protein>
<keyword evidence="3" id="KW-1185">Reference proteome</keyword>
<keyword evidence="1" id="KW-0472">Membrane</keyword>
<dbReference type="Proteomes" id="UP001596512">
    <property type="component" value="Unassembled WGS sequence"/>
</dbReference>
<keyword evidence="1" id="KW-0812">Transmembrane</keyword>
<evidence type="ECO:0000256" key="1">
    <source>
        <dbReference type="SAM" id="Phobius"/>
    </source>
</evidence>
<proteinExistence type="predicted"/>
<reference evidence="3" key="1">
    <citation type="journal article" date="2019" name="Int. J. Syst. Evol. Microbiol.">
        <title>The Global Catalogue of Microorganisms (GCM) 10K type strain sequencing project: providing services to taxonomists for standard genome sequencing and annotation.</title>
        <authorList>
            <consortium name="The Broad Institute Genomics Platform"/>
            <consortium name="The Broad Institute Genome Sequencing Center for Infectious Disease"/>
            <person name="Wu L."/>
            <person name="Ma J."/>
        </authorList>
    </citation>
    <scope>NUCLEOTIDE SEQUENCE [LARGE SCALE GENOMIC DNA]</scope>
    <source>
        <strain evidence="3">JCM 17695</strain>
    </source>
</reference>
<accession>A0ABW2TLD4</accession>
<evidence type="ECO:0000313" key="2">
    <source>
        <dbReference type="EMBL" id="MFC7614326.1"/>
    </source>
</evidence>
<comment type="caution">
    <text evidence="2">The sequence shown here is derived from an EMBL/GenBank/DDBJ whole genome shotgun (WGS) entry which is preliminary data.</text>
</comment>
<keyword evidence="1" id="KW-1133">Transmembrane helix</keyword>
<dbReference type="EMBL" id="JBHTEY010000004">
    <property type="protein sequence ID" value="MFC7614326.1"/>
    <property type="molecule type" value="Genomic_DNA"/>
</dbReference>
<organism evidence="2 3">
    <name type="scientific">Actinokineospora soli</name>
    <dbReference type="NCBI Taxonomy" id="1048753"/>
    <lineage>
        <taxon>Bacteria</taxon>
        <taxon>Bacillati</taxon>
        <taxon>Actinomycetota</taxon>
        <taxon>Actinomycetes</taxon>
        <taxon>Pseudonocardiales</taxon>
        <taxon>Pseudonocardiaceae</taxon>
        <taxon>Actinokineospora</taxon>
    </lineage>
</organism>
<feature type="transmembrane region" description="Helical" evidence="1">
    <location>
        <begin position="12"/>
        <end position="31"/>
    </location>
</feature>
<evidence type="ECO:0000313" key="3">
    <source>
        <dbReference type="Proteomes" id="UP001596512"/>
    </source>
</evidence>
<name>A0ABW2TLD4_9PSEU</name>